<dbReference type="PANTHER" id="PTHR47966:SF51">
    <property type="entry name" value="BETA-SITE APP-CLEAVING ENZYME, ISOFORM A-RELATED"/>
    <property type="match status" value="1"/>
</dbReference>
<keyword evidence="2" id="KW-0645">Protease</keyword>
<keyword evidence="4" id="KW-0378">Hydrolase</keyword>
<accession>A0A7S3FSR3</accession>
<dbReference type="PRINTS" id="PR00792">
    <property type="entry name" value="PEPSIN"/>
</dbReference>
<proteinExistence type="inferred from homology"/>
<dbReference type="AlphaFoldDB" id="A0A7S3FSR3"/>
<dbReference type="GO" id="GO:0006508">
    <property type="term" value="P:proteolysis"/>
    <property type="evidence" value="ECO:0007669"/>
    <property type="project" value="UniProtKB-KW"/>
</dbReference>
<keyword evidence="3" id="KW-0064">Aspartyl protease</keyword>
<reference evidence="6" key="1">
    <citation type="submission" date="2021-01" db="EMBL/GenBank/DDBJ databases">
        <authorList>
            <person name="Corre E."/>
            <person name="Pelletier E."/>
            <person name="Niang G."/>
            <person name="Scheremetjew M."/>
            <person name="Finn R."/>
            <person name="Kale V."/>
            <person name="Holt S."/>
            <person name="Cochrane G."/>
            <person name="Meng A."/>
            <person name="Brown T."/>
            <person name="Cohen L."/>
        </authorList>
    </citation>
    <scope>NUCLEOTIDE SEQUENCE</scope>
    <source>
        <strain evidence="6">Ras09</strain>
    </source>
</reference>
<name>A0A7S3FSR3_9SPIT</name>
<dbReference type="PROSITE" id="PS51767">
    <property type="entry name" value="PEPTIDASE_A1"/>
    <property type="match status" value="1"/>
</dbReference>
<sequence length="236" mass="26383">MNDQSFAIFGGVDPDQIVGGLGGLKKIQTMAYRPDWTQSSKQWALEGQNMFYGTEECQKIGEEKKYAAIIDTGSSNIGVPDTMFKSLQEKWRKSFKELDCVTDDNFCQLMTPCDQVAAQLKPISFQISNQVFELPSEQYLHQAEGKRCQFAIHSNQLKGSSANLILIGDILLRHLYQVYDFENEAISLGLNKHSVGKILMYEAGNRPEDAPKIQLDLDMVGASSEIQSRFNAAGQI</sequence>
<dbReference type="InterPro" id="IPR021109">
    <property type="entry name" value="Peptidase_aspartic_dom_sf"/>
</dbReference>
<dbReference type="InterPro" id="IPR001461">
    <property type="entry name" value="Aspartic_peptidase_A1"/>
</dbReference>
<evidence type="ECO:0000259" key="5">
    <source>
        <dbReference type="PROSITE" id="PS51767"/>
    </source>
</evidence>
<gene>
    <name evidence="6" type="ORF">SRAS04492_LOCUS1251</name>
</gene>
<evidence type="ECO:0000256" key="2">
    <source>
        <dbReference type="ARBA" id="ARBA00022670"/>
    </source>
</evidence>
<organism evidence="6">
    <name type="scientific">Strombidium rassoulzadegani</name>
    <dbReference type="NCBI Taxonomy" id="1082188"/>
    <lineage>
        <taxon>Eukaryota</taxon>
        <taxon>Sar</taxon>
        <taxon>Alveolata</taxon>
        <taxon>Ciliophora</taxon>
        <taxon>Intramacronucleata</taxon>
        <taxon>Spirotrichea</taxon>
        <taxon>Oligotrichia</taxon>
        <taxon>Strombidiidae</taxon>
        <taxon>Strombidium</taxon>
    </lineage>
</organism>
<dbReference type="InterPro" id="IPR033121">
    <property type="entry name" value="PEPTIDASE_A1"/>
</dbReference>
<protein>
    <recommendedName>
        <fullName evidence="5">Peptidase A1 domain-containing protein</fullName>
    </recommendedName>
</protein>
<dbReference type="GO" id="GO:0004190">
    <property type="term" value="F:aspartic-type endopeptidase activity"/>
    <property type="evidence" value="ECO:0007669"/>
    <property type="project" value="UniProtKB-KW"/>
</dbReference>
<dbReference type="Gene3D" id="2.40.70.10">
    <property type="entry name" value="Acid Proteases"/>
    <property type="match status" value="1"/>
</dbReference>
<feature type="domain" description="Peptidase A1" evidence="5">
    <location>
        <begin position="1"/>
        <end position="189"/>
    </location>
</feature>
<comment type="similarity">
    <text evidence="1">Belongs to the peptidase A1 family.</text>
</comment>
<evidence type="ECO:0000256" key="1">
    <source>
        <dbReference type="ARBA" id="ARBA00007447"/>
    </source>
</evidence>
<evidence type="ECO:0000256" key="3">
    <source>
        <dbReference type="ARBA" id="ARBA00022750"/>
    </source>
</evidence>
<dbReference type="PANTHER" id="PTHR47966">
    <property type="entry name" value="BETA-SITE APP-CLEAVING ENZYME, ISOFORM A-RELATED"/>
    <property type="match status" value="1"/>
</dbReference>
<dbReference type="SUPFAM" id="SSF50630">
    <property type="entry name" value="Acid proteases"/>
    <property type="match status" value="1"/>
</dbReference>
<evidence type="ECO:0000313" key="6">
    <source>
        <dbReference type="EMBL" id="CAE0229467.1"/>
    </source>
</evidence>
<dbReference type="Pfam" id="PF00026">
    <property type="entry name" value="Asp"/>
    <property type="match status" value="1"/>
</dbReference>
<evidence type="ECO:0000256" key="4">
    <source>
        <dbReference type="ARBA" id="ARBA00022801"/>
    </source>
</evidence>
<dbReference type="EMBL" id="HBIA01002374">
    <property type="protein sequence ID" value="CAE0229467.1"/>
    <property type="molecule type" value="Transcribed_RNA"/>
</dbReference>